<organism evidence="2 3">
    <name type="scientific">Novipirellula caenicola</name>
    <dbReference type="NCBI Taxonomy" id="1536901"/>
    <lineage>
        <taxon>Bacteria</taxon>
        <taxon>Pseudomonadati</taxon>
        <taxon>Planctomycetota</taxon>
        <taxon>Planctomycetia</taxon>
        <taxon>Pirellulales</taxon>
        <taxon>Pirellulaceae</taxon>
        <taxon>Novipirellula</taxon>
    </lineage>
</organism>
<dbReference type="Proteomes" id="UP001416858">
    <property type="component" value="Unassembled WGS sequence"/>
</dbReference>
<evidence type="ECO:0000313" key="2">
    <source>
        <dbReference type="EMBL" id="GAA5511113.1"/>
    </source>
</evidence>
<feature type="transmembrane region" description="Helical" evidence="1">
    <location>
        <begin position="162"/>
        <end position="185"/>
    </location>
</feature>
<name>A0ABP9W3K3_9BACT</name>
<keyword evidence="1" id="KW-0812">Transmembrane</keyword>
<proteinExistence type="predicted"/>
<sequence length="204" mass="22070">MKQNSIAFSAFVTLLVLGSFAFLNLDGYQLHFASPWGGIGEMAGEPPTHNWAHGWPVAFAVRSSVYSISTGRGVTVASFTGGYSLYSRWPIDESPIAAFSGMAATCDMLLGIVLAIGTYAGTRKLVGDIQIRLRFGLRTLLACVFAFAILLAFRNWLFPTRYVIELLAATVVGFGACVSVIAIPLHLRRSTVQKRTPTPFEATS</sequence>
<keyword evidence="1" id="KW-0472">Membrane</keyword>
<keyword evidence="3" id="KW-1185">Reference proteome</keyword>
<comment type="caution">
    <text evidence="2">The sequence shown here is derived from an EMBL/GenBank/DDBJ whole genome shotgun (WGS) entry which is preliminary data.</text>
</comment>
<gene>
    <name evidence="2" type="ORF">Rcae01_06626</name>
</gene>
<reference evidence="2 3" key="1">
    <citation type="submission" date="2024-02" db="EMBL/GenBank/DDBJ databases">
        <title>Rhodopirellula caenicola NBRC 110016.</title>
        <authorList>
            <person name="Ichikawa N."/>
            <person name="Katano-Makiyama Y."/>
            <person name="Hidaka K."/>
        </authorList>
    </citation>
    <scope>NUCLEOTIDE SEQUENCE [LARGE SCALE GENOMIC DNA]</scope>
    <source>
        <strain evidence="2 3">NBRC 110016</strain>
    </source>
</reference>
<protein>
    <submittedName>
        <fullName evidence="2">Uncharacterized protein</fullName>
    </submittedName>
</protein>
<dbReference type="EMBL" id="BAABRO010000036">
    <property type="protein sequence ID" value="GAA5511113.1"/>
    <property type="molecule type" value="Genomic_DNA"/>
</dbReference>
<keyword evidence="1" id="KW-1133">Transmembrane helix</keyword>
<feature type="transmembrane region" description="Helical" evidence="1">
    <location>
        <begin position="137"/>
        <end position="156"/>
    </location>
</feature>
<evidence type="ECO:0000256" key="1">
    <source>
        <dbReference type="SAM" id="Phobius"/>
    </source>
</evidence>
<accession>A0ABP9W3K3</accession>
<evidence type="ECO:0000313" key="3">
    <source>
        <dbReference type="Proteomes" id="UP001416858"/>
    </source>
</evidence>
<feature type="transmembrane region" description="Helical" evidence="1">
    <location>
        <begin position="96"/>
        <end position="116"/>
    </location>
</feature>
<dbReference type="RefSeq" id="WP_345689529.1">
    <property type="nucleotide sequence ID" value="NZ_BAABRO010000036.1"/>
</dbReference>